<name>A0A3N0CEY2_9ACTN</name>
<dbReference type="AlphaFoldDB" id="A0A3N0CEY2"/>
<dbReference type="Proteomes" id="UP000267128">
    <property type="component" value="Unassembled WGS sequence"/>
</dbReference>
<feature type="compositionally biased region" description="Low complexity" evidence="1">
    <location>
        <begin position="25"/>
        <end position="35"/>
    </location>
</feature>
<gene>
    <name evidence="3" type="ORF">EFK50_09295</name>
</gene>
<evidence type="ECO:0000256" key="1">
    <source>
        <dbReference type="SAM" id="MobiDB-lite"/>
    </source>
</evidence>
<organism evidence="3 4">
    <name type="scientific">Nocardioides marmoriginsengisoli</name>
    <dbReference type="NCBI Taxonomy" id="661483"/>
    <lineage>
        <taxon>Bacteria</taxon>
        <taxon>Bacillati</taxon>
        <taxon>Actinomycetota</taxon>
        <taxon>Actinomycetes</taxon>
        <taxon>Propionibacteriales</taxon>
        <taxon>Nocardioidaceae</taxon>
        <taxon>Nocardioides</taxon>
    </lineage>
</organism>
<evidence type="ECO:0008006" key="5">
    <source>
        <dbReference type="Google" id="ProtNLM"/>
    </source>
</evidence>
<dbReference type="PROSITE" id="PS51257">
    <property type="entry name" value="PROKAR_LIPOPROTEIN"/>
    <property type="match status" value="1"/>
</dbReference>
<sequence>MKTVVWIVLALTLVSACSSEKDDAPAAGPRPSASPTLALPTSSVTVRPETPAWSTDEEVDGYRAAMKPVTSELDKLSAMSPDARIGRTRAALRAYSAASTEAVESLLQGKWGDRARGSVNTLIAALLEQQQYFDALANARDVAAIRARSDKTGQTLLVTRVCAAALEKDLGIGDGLLDLATRAAS</sequence>
<keyword evidence="2" id="KW-0732">Signal</keyword>
<accession>A0A3N0CEY2</accession>
<protein>
    <recommendedName>
        <fullName evidence="5">Lipoprotein</fullName>
    </recommendedName>
</protein>
<reference evidence="3 4" key="1">
    <citation type="submission" date="2018-11" db="EMBL/GenBank/DDBJ databases">
        <authorList>
            <person name="Li F."/>
        </authorList>
    </citation>
    <scope>NUCLEOTIDE SEQUENCE [LARGE SCALE GENOMIC DNA]</scope>
    <source>
        <strain evidence="3 4">Gsoil 097</strain>
    </source>
</reference>
<feature type="signal peptide" evidence="2">
    <location>
        <begin position="1"/>
        <end position="20"/>
    </location>
</feature>
<feature type="region of interest" description="Disordered" evidence="1">
    <location>
        <begin position="20"/>
        <end position="54"/>
    </location>
</feature>
<comment type="caution">
    <text evidence="3">The sequence shown here is derived from an EMBL/GenBank/DDBJ whole genome shotgun (WGS) entry which is preliminary data.</text>
</comment>
<evidence type="ECO:0000313" key="4">
    <source>
        <dbReference type="Proteomes" id="UP000267128"/>
    </source>
</evidence>
<dbReference type="RefSeq" id="WP_123227307.1">
    <property type="nucleotide sequence ID" value="NZ_RJSE01000007.1"/>
</dbReference>
<dbReference type="EMBL" id="RJSE01000007">
    <property type="protein sequence ID" value="RNL62012.1"/>
    <property type="molecule type" value="Genomic_DNA"/>
</dbReference>
<evidence type="ECO:0000256" key="2">
    <source>
        <dbReference type="SAM" id="SignalP"/>
    </source>
</evidence>
<evidence type="ECO:0000313" key="3">
    <source>
        <dbReference type="EMBL" id="RNL62012.1"/>
    </source>
</evidence>
<keyword evidence="4" id="KW-1185">Reference proteome</keyword>
<proteinExistence type="predicted"/>
<feature type="chain" id="PRO_5039464721" description="Lipoprotein" evidence="2">
    <location>
        <begin position="21"/>
        <end position="185"/>
    </location>
</feature>